<dbReference type="SMART" id="SM00823">
    <property type="entry name" value="PKS_PP"/>
    <property type="match status" value="1"/>
</dbReference>
<evidence type="ECO:0000256" key="10">
    <source>
        <dbReference type="SAM" id="MobiDB-lite"/>
    </source>
</evidence>
<dbReference type="Pfam" id="PF08242">
    <property type="entry name" value="Methyltransf_12"/>
    <property type="match status" value="1"/>
</dbReference>
<dbReference type="Pfam" id="PF00550">
    <property type="entry name" value="PP-binding"/>
    <property type="match status" value="1"/>
</dbReference>
<dbReference type="Pfam" id="PF00107">
    <property type="entry name" value="ADH_zinc_N"/>
    <property type="match status" value="1"/>
</dbReference>
<dbReference type="InterPro" id="IPR013149">
    <property type="entry name" value="ADH-like_C"/>
</dbReference>
<feature type="repeat" description="TPR" evidence="8">
    <location>
        <begin position="3403"/>
        <end position="3436"/>
    </location>
</feature>
<dbReference type="SUPFAM" id="SSF53335">
    <property type="entry name" value="S-adenosyl-L-methionine-dependent methyltransferases"/>
    <property type="match status" value="1"/>
</dbReference>
<gene>
    <name evidence="14" type="ORF">BRAFLDRAFT_91451</name>
</gene>
<keyword evidence="3" id="KW-0808">Transferase</keyword>
<dbReference type="Pfam" id="PF13424">
    <property type="entry name" value="TPR_12"/>
    <property type="match status" value="3"/>
</dbReference>
<dbReference type="Pfam" id="PF16197">
    <property type="entry name" value="KAsynt_C_assoc"/>
    <property type="match status" value="1"/>
</dbReference>
<evidence type="ECO:0000256" key="4">
    <source>
        <dbReference type="ARBA" id="ARBA00022857"/>
    </source>
</evidence>
<accession>C3Y6X1</accession>
<dbReference type="InterPro" id="IPR014031">
    <property type="entry name" value="Ketoacyl_synth_C"/>
</dbReference>
<dbReference type="SUPFAM" id="SSF53901">
    <property type="entry name" value="Thiolase-like"/>
    <property type="match status" value="1"/>
</dbReference>
<dbReference type="InterPro" id="IPR020843">
    <property type="entry name" value="ER"/>
</dbReference>
<keyword evidence="5" id="KW-0511">Multifunctional enzyme</keyword>
<dbReference type="Gene3D" id="1.10.1200.10">
    <property type="entry name" value="ACP-like"/>
    <property type="match status" value="1"/>
</dbReference>
<sequence length="3606" mass="397686">MAAQPFKEAEAGKTVVQDAIALLHEKQPKPSSAPSHTKNRAQATNAAKTQNPPAAKTEFEVGVQNGPHSSDGIRISGGHLNVPKTSPDMYEDGAEHGSHGKQNHRHPNYFPVAIVGIGCRMPGGTTSPEKFWDVISEGRNVITEVPPERWSLDVYHSTDPHQSGTHVTRKAGFVDGIDMFDHTFFKISPREAAMMDPQQRHLLEVSYETFEDAGIVPEKVSESCGVFVGIGMFDYAMGLAPNRHLFNSYASTGLEHSLAANRISFVFNLKGPSLTVDTACASSMTALHLACSSLWNRECNIALVGGCNTLLSPETTVGFSAMGVLSPDGRSCPFDASANGYVRSEGFGAILVKPLKDAARDGDHIYCVIRGTAIADNGFSQSITMPSSSAQEILMKNTFARFGVPLSSVSYIEAHGTSTPVGDPVEAQAIGNTFGPHRRSPLKIGSCKSNFGHMECASGIVGVIKTALMMDRRTLCPSINFTSPNPEVDFEALSVSVQTKLEPFVTNEKMIAGVNSFGFGGSLAHVIMEQHIAVPTKQQSSRLKSGWQFGPKDETGKYVILPLSAKTQDSLSDLAKKWLEFKDEKDAVCVASWASTRRTHHQTRLAVIANSGAHMRESLQCYANKTATLDIVSGEVKTPYPKVCFVFPGQGQQWNDMGRVLYQMEPVFRDAVDTCDSIFESISGWSLLKKSGLFVETGGAGVHVRLTLDKFRVSQPAILFMQVGLYVLLKHWGVQPDVVLGHSLGEIAAAHACGGLTLKEAVRAIYVRSMEQEKLEGTGRMAAVRSSLVEAGQLVARVPGVHVACDNSPTSVTIAGSTEAVQALQEDNPTKMKVLRVSCAFHTEHMDPLRDSFFGAMSSFQPERDGNVHVPFYSTVTGQRYTGQFDASYWWNNIRENVKFTSATRSVIRDHNPDIYIELGASATLLSAVAQTLKHDNHPVKVTVPCGQRENNDRRCLLRAVGTLYAHGVDINWSNVTPGAAAWTAIPTYAWQHQRHWQEAESSRKKRLGLEDRTFKGQNGNISLDMFPFLADHVVNGKVVFPGAAYVEYIAQSTFGALENPCLENVSFKQVLVWPEVRDVGKDKATLQLAVKWDGKKVEILTDKVHAESYVAKEERCSSLSVFDIEMSKILETVSSTTFYQRLNDLGLQYGPSFQAVDKAVIGDWEAAGYLRPANDTQQRTQTTLLDGCFQVAIAAIGPSSTLYLPTGIANFNMYVPSLPLGEPLVAHASIIDCDSSFFKADITVTTTQGRVLTRIVGFEARGFQSTSTDVEPEDCLYETKWQPINSYLPKTDIFYNIFDANHLRRQFRNEMEVIEAVEKIILRLKCVTVSYIRCALTTVPQHEISPKNARYVERLKQIITEESSVEILPLDEVHALLDEMRRNVPAFEFDLKTLQRLGDLLPAALRDPSTVAPVLFAEGVLAEYFMHSQSITIYYQACAEAVGKAVETAMTRKQIVRILEIGGRSGGLAQTLLKNVKNHADSGSLEYVFTSLNATFFAQASQALQDFPFVKYKELDIEKPVQSQNFVPGTFDIVICTDTLHTSVDAMAGLKNVQSLLSPGGWLVMLEPTNAFYMVEVMFGSLELCWAYDDEYRRESCWLSQKEWCDLFVKGGMCDVVGVSSPGEFFHSAIVGGKGEPVATTTTLTQQPNAEDKWILVGEQDSPIGNTLQAILPKDTLVCHIGDRIDIPTQGPRLKVVYVWPENDTNMRHALALTKSLSAASERVHCIWVFTVGGSVDCPRPAPSVVTGFFRVVNNELKNLPIYTVDLPPTACASGIGELAGTLATLLSEPPAERELAVRNGGVLVPRLIRTSLSKSSSIHPTALCHRWVLDVSLDKTRTVDDVEFYELPSALLSSDHVRVQVRASGLNFKDVMMALGLLGGLTLQPQFGLECSGTVVEVGSSVELVKVGDEVIAFGDHCFASHVDCHKCFVVKKPSNVTWAEAAGFSMVFMTAYYALVERVGLVRGQSVLIHSACGGVGQAAIQIARLVGARIFCTAGSEEKRNFLRHELGIAHVSDSRSTRFYQDVLQWTDGEGVHVCLSSLYGDLQTATLKVLSPGGILCEIGKRSMLENVKMDTGPLLENKNFLSVQLDLLMKRNPTKVQTLMTTVCNLLKDGEIQPVKTTVKHIGDYKGTLRWMSTGQHIGKVVFEVPPEFQPGRLNPPGQSFDAHGLYLITGGFGGIGQALARWMADHGARHIALLSRNGCNTAKNRRTVAYMESRGATVHALAVDVTNKTSLEKTLNHLRENPLIPALKCIFHLAAVIDDSNVLDVSESQLERVLAAKAKGALNLHELTQEDQLDIFFLLSSVAATWGNTEQCGYVAANSFLDALAEHRHRQGLPALSVQLDAVRGVGFLEGKKKATEIVKRKGFLTLHVNDFLRMMPRLLRARDIAVIALANTDWCRTMQFSYPTTMKYRHHVHEQKNSADSVRSADDLSGQLLDHLGQILGMPPDQINLDQPMVNYGVDSLMAIEIVNWTNKMFNLSVSQLDILSGMTASTLCGNQTMMYTDADEQLTRGSYVEAEDSYAMLLRDAEQEKNLSLRVDCLQSLGDVYIEKAQDKRFQIRDRVNDLTKAVALYNAAVAMIREADETDRIQVLSHRIQLVEKVFLKCVGSKATTRPSSKLQQDHNFQLKGIRETAFQRLIECERECCNFDENPMENANVMAKEYKWALKVHQLYQEIAGNIKDFIRGLVNECIEALGQPPCEYAIIGLGSLAREETTPFSDFEFAILVEGGKDTARVKGYFRNLTNLLHIKVINLGETILPAMSIRSLNDHVSGDVERDWYYDSVTPRGFAFDGAMPWASKTPLGRAATKDKPALELILPPSQMAAIQEEDRAVKEGYHLAYVLAKVTHVAGSLALVEEYQKMVRDTILSSIYGKNLHLTTVEEGALTSSKDVEVEQNRHWKELMSGLNMTTQEGIYLGLLKAGHSYEVKKEIYRFPTAIISTLGICCGVFENSSWDIVEGLRRSGVITESAAHNLKIAVCLALALRLRRYMASGAQRDAMTVTPSFVLRADVDLDTSDVLSTFNLENTNTLARFYHTALPLQIVLSKVRKSGDPNVMKSNLIELLEDQSLYDDTNLTRGLIHLRFGQYEEAEAALRQAVEDEDNADDVTVHSYVLSLRYQDKHQEALAILLNHEESNTQSPLSRALLTLTLSHSFLSTGQETEAQQCLEQHLGDLSDSSESVAALLNMAVLANRRGDYTKSIEYCLQARWTLVGLREGPMSELSLTVENNLGSSFTNAGKFANALDCYQNAWAILRRMYGPNVAHPKYLPILENMSSVYTRMGHHPKAMALAEEGLRMARTLYGDDENHLTVSNWIGVLAYTLWKAKELKRAASFARKDLEISKCIYGPGPHSRIVQATIILASCLGELGDLELSENLLKQAIEMAKHLKDNKLLSDTFFHMGVVCNTKKGYKRAIEYFKKALEISRSSRKDVYDLAAILSSLGYAHFLQEEPTTALGYLQEALDILRNHSPTALTGTTVAAIGNAFHMLGDLGEAIAHYEQARSLFEAIYGPRPSEDFAELLISLAGTLLKQGNYVDAIHRGAKGIRMMRDIYGEDSNHPNIVLGLYIVATALFDVGLPEEAVKYGEEAKKLSSQQQK</sequence>
<dbReference type="InterPro" id="IPR018201">
    <property type="entry name" value="Ketoacyl_synth_AS"/>
</dbReference>
<dbReference type="InterPro" id="IPR011032">
    <property type="entry name" value="GroES-like_sf"/>
</dbReference>
<dbReference type="CDD" id="cd05195">
    <property type="entry name" value="enoyl_red"/>
    <property type="match status" value="1"/>
</dbReference>
<dbReference type="SUPFAM" id="SSF51735">
    <property type="entry name" value="NAD(P)-binding Rossmann-fold domains"/>
    <property type="match status" value="3"/>
</dbReference>
<dbReference type="InterPro" id="IPR020841">
    <property type="entry name" value="PKS_Beta-ketoAc_synthase_dom"/>
</dbReference>
<evidence type="ECO:0000256" key="9">
    <source>
        <dbReference type="PROSITE-ProRule" id="PRU01363"/>
    </source>
</evidence>
<dbReference type="Pfam" id="PF13181">
    <property type="entry name" value="TPR_8"/>
    <property type="match status" value="1"/>
</dbReference>
<dbReference type="SMART" id="SM00028">
    <property type="entry name" value="TPR"/>
    <property type="match status" value="10"/>
</dbReference>
<feature type="region of interest" description="C-terminal hotdog fold" evidence="9">
    <location>
        <begin position="1131"/>
        <end position="1270"/>
    </location>
</feature>
<dbReference type="InterPro" id="IPR032821">
    <property type="entry name" value="PKS_assoc"/>
</dbReference>
<dbReference type="Pfam" id="PF02801">
    <property type="entry name" value="Ketoacyl-synt_C"/>
    <property type="match status" value="1"/>
</dbReference>
<evidence type="ECO:0008006" key="15">
    <source>
        <dbReference type="Google" id="ProtNLM"/>
    </source>
</evidence>
<dbReference type="InterPro" id="IPR016036">
    <property type="entry name" value="Malonyl_transacylase_ACP-bd"/>
</dbReference>
<dbReference type="Pfam" id="PF08240">
    <property type="entry name" value="ADH_N"/>
    <property type="match status" value="1"/>
</dbReference>
<organism>
    <name type="scientific">Branchiostoma floridae</name>
    <name type="common">Florida lancelet</name>
    <name type="synonym">Amphioxus</name>
    <dbReference type="NCBI Taxonomy" id="7739"/>
    <lineage>
        <taxon>Eukaryota</taxon>
        <taxon>Metazoa</taxon>
        <taxon>Chordata</taxon>
        <taxon>Cephalochordata</taxon>
        <taxon>Leptocardii</taxon>
        <taxon>Amphioxiformes</taxon>
        <taxon>Branchiostomatidae</taxon>
        <taxon>Branchiostoma</taxon>
    </lineage>
</organism>
<dbReference type="InterPro" id="IPR013968">
    <property type="entry name" value="PKS_KR"/>
</dbReference>
<dbReference type="GO" id="GO:0016491">
    <property type="term" value="F:oxidoreductase activity"/>
    <property type="evidence" value="ECO:0007669"/>
    <property type="project" value="InterPro"/>
</dbReference>
<dbReference type="Pfam" id="PF00109">
    <property type="entry name" value="ketoacyl-synt"/>
    <property type="match status" value="1"/>
</dbReference>
<dbReference type="InterPro" id="IPR036736">
    <property type="entry name" value="ACP-like_sf"/>
</dbReference>
<evidence type="ECO:0000256" key="8">
    <source>
        <dbReference type="PROSITE-ProRule" id="PRU00339"/>
    </source>
</evidence>
<dbReference type="InterPro" id="IPR049552">
    <property type="entry name" value="PKS_DH_N"/>
</dbReference>
<feature type="active site" description="Proton donor; for dehydratase activity" evidence="9">
    <location>
        <position position="1187"/>
    </location>
</feature>
<dbReference type="GO" id="GO:0006633">
    <property type="term" value="P:fatty acid biosynthetic process"/>
    <property type="evidence" value="ECO:0007669"/>
    <property type="project" value="UniProtKB-UniPathway"/>
</dbReference>
<dbReference type="SMART" id="SM00829">
    <property type="entry name" value="PKS_ER"/>
    <property type="match status" value="1"/>
</dbReference>
<reference evidence="14" key="1">
    <citation type="journal article" date="2008" name="Nature">
        <title>The amphioxus genome and the evolution of the chordate karyotype.</title>
        <authorList>
            <consortium name="US DOE Joint Genome Institute (JGI-PGF)"/>
            <person name="Putnam N.H."/>
            <person name="Butts T."/>
            <person name="Ferrier D.E.K."/>
            <person name="Furlong R.F."/>
            <person name="Hellsten U."/>
            <person name="Kawashima T."/>
            <person name="Robinson-Rechavi M."/>
            <person name="Shoguchi E."/>
            <person name="Terry A."/>
            <person name="Yu J.-K."/>
            <person name="Benito-Gutierrez E.L."/>
            <person name="Dubchak I."/>
            <person name="Garcia-Fernandez J."/>
            <person name="Gibson-Brown J.J."/>
            <person name="Grigoriev I.V."/>
            <person name="Horton A.C."/>
            <person name="de Jong P.J."/>
            <person name="Jurka J."/>
            <person name="Kapitonov V.V."/>
            <person name="Kohara Y."/>
            <person name="Kuroki Y."/>
            <person name="Lindquist E."/>
            <person name="Lucas S."/>
            <person name="Osoegawa K."/>
            <person name="Pennacchio L.A."/>
            <person name="Salamov A.A."/>
            <person name="Satou Y."/>
            <person name="Sauka-Spengler T."/>
            <person name="Schmutz J."/>
            <person name="Shin-I T."/>
            <person name="Toyoda A."/>
            <person name="Bronner-Fraser M."/>
            <person name="Fujiyama A."/>
            <person name="Holland L.Z."/>
            <person name="Holland P.W.H."/>
            <person name="Satoh N."/>
            <person name="Rokhsar D.S."/>
        </authorList>
    </citation>
    <scope>NUCLEOTIDE SEQUENCE [LARGE SCALE GENOMIC DNA]</scope>
    <source>
        <strain evidence="14">S238N-H82</strain>
        <tissue evidence="14">Testes</tissue>
    </source>
</reference>
<evidence type="ECO:0000256" key="2">
    <source>
        <dbReference type="ARBA" id="ARBA00022553"/>
    </source>
</evidence>
<keyword evidence="1" id="KW-0596">Phosphopantetheine</keyword>
<dbReference type="GO" id="GO:0004315">
    <property type="term" value="F:3-oxoacyl-[acyl-carrier-protein] synthase activity"/>
    <property type="evidence" value="ECO:0007669"/>
    <property type="project" value="InterPro"/>
</dbReference>
<dbReference type="GO" id="GO:0044550">
    <property type="term" value="P:secondary metabolite biosynthetic process"/>
    <property type="evidence" value="ECO:0007669"/>
    <property type="project" value="UniProtKB-ARBA"/>
</dbReference>
<dbReference type="GO" id="GO:0031177">
    <property type="term" value="F:phosphopantetheine binding"/>
    <property type="evidence" value="ECO:0007669"/>
    <property type="project" value="InterPro"/>
</dbReference>
<dbReference type="Gene3D" id="3.40.366.10">
    <property type="entry name" value="Malonyl-Coenzyme A Acyl Carrier Protein, domain 2"/>
    <property type="match status" value="1"/>
</dbReference>
<dbReference type="InterPro" id="IPR020806">
    <property type="entry name" value="PKS_PP-bd"/>
</dbReference>
<dbReference type="Pfam" id="PF14765">
    <property type="entry name" value="PS-DH"/>
    <property type="match status" value="1"/>
</dbReference>
<dbReference type="FunFam" id="3.40.50.720:FF:000209">
    <property type="entry name" value="Polyketide synthase Pks12"/>
    <property type="match status" value="1"/>
</dbReference>
<evidence type="ECO:0000256" key="5">
    <source>
        <dbReference type="ARBA" id="ARBA00023268"/>
    </source>
</evidence>
<dbReference type="PROSITE" id="PS50005">
    <property type="entry name" value="TPR"/>
    <property type="match status" value="1"/>
</dbReference>
<keyword evidence="4" id="KW-0521">NADP</keyword>
<dbReference type="Pfam" id="PF03445">
    <property type="entry name" value="DUF294"/>
    <property type="match status" value="1"/>
</dbReference>
<dbReference type="CDD" id="cd00833">
    <property type="entry name" value="PKS"/>
    <property type="match status" value="1"/>
</dbReference>
<evidence type="ECO:0000256" key="1">
    <source>
        <dbReference type="ARBA" id="ARBA00022450"/>
    </source>
</evidence>
<feature type="domain" description="Ketosynthase family 3 (KS3)" evidence="12">
    <location>
        <begin position="109"/>
        <end position="530"/>
    </location>
</feature>
<dbReference type="SUPFAM" id="SSF52151">
    <property type="entry name" value="FabD/lysophospholipase-like"/>
    <property type="match status" value="1"/>
</dbReference>
<keyword evidence="2" id="KW-0597">Phosphoprotein</keyword>
<evidence type="ECO:0000259" key="11">
    <source>
        <dbReference type="PROSITE" id="PS50075"/>
    </source>
</evidence>
<dbReference type="Gene3D" id="3.40.47.10">
    <property type="match status" value="1"/>
</dbReference>
<proteinExistence type="predicted"/>
<dbReference type="InterPro" id="IPR036291">
    <property type="entry name" value="NAD(P)-bd_dom_sf"/>
</dbReference>
<dbReference type="Gene3D" id="3.90.180.10">
    <property type="entry name" value="Medium-chain alcohol dehydrogenases, catalytic domain"/>
    <property type="match status" value="1"/>
</dbReference>
<dbReference type="InterPro" id="IPR014043">
    <property type="entry name" value="Acyl_transferase_dom"/>
</dbReference>
<dbReference type="SUPFAM" id="SSF47336">
    <property type="entry name" value="ACP-like"/>
    <property type="match status" value="1"/>
</dbReference>
<dbReference type="PROSITE" id="PS52004">
    <property type="entry name" value="KS3_2"/>
    <property type="match status" value="1"/>
</dbReference>
<feature type="domain" description="PKS/mFAS DH" evidence="13">
    <location>
        <begin position="993"/>
        <end position="1270"/>
    </location>
</feature>
<dbReference type="SMART" id="SM00822">
    <property type="entry name" value="PKS_KR"/>
    <property type="match status" value="1"/>
</dbReference>
<protein>
    <recommendedName>
        <fullName evidence="15">Carrier domain-containing protein</fullName>
    </recommendedName>
</protein>
<dbReference type="SUPFAM" id="SSF48452">
    <property type="entry name" value="TPR-like"/>
    <property type="match status" value="3"/>
</dbReference>
<dbReference type="PANTHER" id="PTHR45681:SF6">
    <property type="entry name" value="POLYKETIDE SYNTHASE 37"/>
    <property type="match status" value="1"/>
</dbReference>
<dbReference type="InterPro" id="IPR013154">
    <property type="entry name" value="ADH-like_N"/>
</dbReference>
<dbReference type="Gene3D" id="3.40.50.720">
    <property type="entry name" value="NAD(P)-binding Rossmann-like Domain"/>
    <property type="match status" value="3"/>
</dbReference>
<dbReference type="CDD" id="cd02440">
    <property type="entry name" value="AdoMet_MTases"/>
    <property type="match status" value="1"/>
</dbReference>
<evidence type="ECO:0000256" key="6">
    <source>
        <dbReference type="ARBA" id="ARBA00023315"/>
    </source>
</evidence>
<dbReference type="InterPro" id="IPR009081">
    <property type="entry name" value="PP-bd_ACP"/>
</dbReference>
<evidence type="ECO:0000256" key="7">
    <source>
        <dbReference type="ARBA" id="ARBA00048404"/>
    </source>
</evidence>
<dbReference type="SMART" id="SM00827">
    <property type="entry name" value="PKS_AT"/>
    <property type="match status" value="1"/>
</dbReference>
<dbReference type="InterPro" id="IPR019734">
    <property type="entry name" value="TPR_rpt"/>
</dbReference>
<keyword evidence="8" id="KW-0802">TPR repeat</keyword>
<dbReference type="PROSITE" id="PS00606">
    <property type="entry name" value="KS3_1"/>
    <property type="match status" value="1"/>
</dbReference>
<dbReference type="STRING" id="7739.C3Y6X1"/>
<dbReference type="InterPro" id="IPR042104">
    <property type="entry name" value="PKS_dehydratase_sf"/>
</dbReference>
<feature type="region of interest" description="Disordered" evidence="10">
    <location>
        <begin position="1"/>
        <end position="106"/>
    </location>
</feature>
<dbReference type="InterPro" id="IPR029063">
    <property type="entry name" value="SAM-dependent_MTases_sf"/>
</dbReference>
<dbReference type="SUPFAM" id="SSF50129">
    <property type="entry name" value="GroES-like"/>
    <property type="match status" value="1"/>
</dbReference>
<dbReference type="Gene3D" id="3.30.70.3290">
    <property type="match status" value="1"/>
</dbReference>
<dbReference type="Pfam" id="PF21089">
    <property type="entry name" value="PKS_DH_N"/>
    <property type="match status" value="1"/>
</dbReference>
<dbReference type="GO" id="GO:0008773">
    <property type="term" value="F:[protein-PII] uridylyltransferase activity"/>
    <property type="evidence" value="ECO:0007669"/>
    <property type="project" value="InterPro"/>
</dbReference>
<evidence type="ECO:0000259" key="12">
    <source>
        <dbReference type="PROSITE" id="PS52004"/>
    </source>
</evidence>
<dbReference type="SUPFAM" id="SSF55048">
    <property type="entry name" value="Probable ACP-binding domain of malonyl-CoA ACP transacylase"/>
    <property type="match status" value="1"/>
</dbReference>
<dbReference type="InterPro" id="IPR049551">
    <property type="entry name" value="PKS_DH_C"/>
</dbReference>
<feature type="domain" description="Carrier" evidence="11">
    <location>
        <begin position="2432"/>
        <end position="2509"/>
    </location>
</feature>
<dbReference type="InterPro" id="IPR016035">
    <property type="entry name" value="Acyl_Trfase/lysoPLipase"/>
</dbReference>
<dbReference type="InterPro" id="IPR013217">
    <property type="entry name" value="Methyltransf_12"/>
</dbReference>
<comment type="catalytic activity">
    <reaction evidence="7">
        <text>holo-[ACP] + malonyl-CoA = malonyl-[ACP] + CoA</text>
        <dbReference type="Rhea" id="RHEA:41792"/>
        <dbReference type="Rhea" id="RHEA-COMP:9623"/>
        <dbReference type="Rhea" id="RHEA-COMP:9685"/>
        <dbReference type="ChEBI" id="CHEBI:57287"/>
        <dbReference type="ChEBI" id="CHEBI:57384"/>
        <dbReference type="ChEBI" id="CHEBI:64479"/>
        <dbReference type="ChEBI" id="CHEBI:78449"/>
        <dbReference type="EC" id="2.3.1.39"/>
    </reaction>
    <physiologicalReaction direction="left-to-right" evidence="7">
        <dbReference type="Rhea" id="RHEA:41793"/>
    </physiologicalReaction>
</comment>
<feature type="compositionally biased region" description="Polar residues" evidence="10">
    <location>
        <begin position="29"/>
        <end position="52"/>
    </location>
</feature>
<dbReference type="InterPro" id="IPR049900">
    <property type="entry name" value="PKS_mFAS_DH"/>
</dbReference>
<dbReference type="Pfam" id="PF00698">
    <property type="entry name" value="Acyl_transf_1"/>
    <property type="match status" value="1"/>
</dbReference>
<dbReference type="PROSITE" id="PS52019">
    <property type="entry name" value="PKS_MFAS_DH"/>
    <property type="match status" value="1"/>
</dbReference>
<dbReference type="PROSITE" id="PS50075">
    <property type="entry name" value="CARRIER"/>
    <property type="match status" value="1"/>
</dbReference>
<name>C3Y6X1_BRAFL</name>
<dbReference type="InterPro" id="IPR016039">
    <property type="entry name" value="Thiolase-like"/>
</dbReference>
<dbReference type="Gene3D" id="3.40.50.150">
    <property type="entry name" value="Vaccinia Virus protein VP39"/>
    <property type="match status" value="1"/>
</dbReference>
<dbReference type="InterPro" id="IPR011990">
    <property type="entry name" value="TPR-like_helical_dom_sf"/>
</dbReference>
<evidence type="ECO:0000259" key="13">
    <source>
        <dbReference type="PROSITE" id="PS52019"/>
    </source>
</evidence>
<dbReference type="EMBL" id="GG666488">
    <property type="protein sequence ID" value="EEN64081.1"/>
    <property type="molecule type" value="Genomic_DNA"/>
</dbReference>
<dbReference type="FunCoup" id="C3Y6X1">
    <property type="interactions" value="471"/>
</dbReference>
<dbReference type="InterPro" id="IPR020807">
    <property type="entry name" value="PKS_DH"/>
</dbReference>
<dbReference type="Gene3D" id="3.10.129.110">
    <property type="entry name" value="Polyketide synthase dehydratase"/>
    <property type="match status" value="1"/>
</dbReference>
<dbReference type="InterPro" id="IPR005105">
    <property type="entry name" value="GlnD_Uridyltrans_N"/>
</dbReference>
<dbReference type="SMART" id="SM00825">
    <property type="entry name" value="PKS_KS"/>
    <property type="match status" value="1"/>
</dbReference>
<keyword evidence="6" id="KW-0012">Acyltransferase</keyword>
<dbReference type="InterPro" id="IPR001227">
    <property type="entry name" value="Ac_transferase_dom_sf"/>
</dbReference>
<dbReference type="Gene3D" id="1.25.40.10">
    <property type="entry name" value="Tetratricopeptide repeat domain"/>
    <property type="match status" value="4"/>
</dbReference>
<dbReference type="InParanoid" id="C3Y6X1"/>
<dbReference type="UniPathway" id="UPA00094"/>
<dbReference type="SMART" id="SM00826">
    <property type="entry name" value="PKS_DH"/>
    <property type="match status" value="1"/>
</dbReference>
<dbReference type="Pfam" id="PF08659">
    <property type="entry name" value="KR"/>
    <property type="match status" value="1"/>
</dbReference>
<dbReference type="InterPro" id="IPR014030">
    <property type="entry name" value="Ketoacyl_synth_N"/>
</dbReference>
<feature type="region of interest" description="N-terminal hotdog fold" evidence="9">
    <location>
        <begin position="993"/>
        <end position="1118"/>
    </location>
</feature>
<dbReference type="GO" id="GO:0004314">
    <property type="term" value="F:[acyl-carrier-protein] S-malonyltransferase activity"/>
    <property type="evidence" value="ECO:0007669"/>
    <property type="project" value="UniProtKB-EC"/>
</dbReference>
<evidence type="ECO:0000256" key="3">
    <source>
        <dbReference type="ARBA" id="ARBA00022679"/>
    </source>
</evidence>
<dbReference type="InterPro" id="IPR050444">
    <property type="entry name" value="Polyketide_Synthase"/>
</dbReference>
<feature type="active site" description="Proton acceptor; for dehydratase activity" evidence="9">
    <location>
        <position position="1033"/>
    </location>
</feature>
<evidence type="ECO:0000313" key="14">
    <source>
        <dbReference type="EMBL" id="EEN64081.1"/>
    </source>
</evidence>
<dbReference type="eggNOG" id="KOG1202">
    <property type="taxonomic scope" value="Eukaryota"/>
</dbReference>
<dbReference type="PANTHER" id="PTHR45681">
    <property type="entry name" value="POLYKETIDE SYNTHASE 44-RELATED"/>
    <property type="match status" value="1"/>
</dbReference>
<dbReference type="InterPro" id="IPR057326">
    <property type="entry name" value="KR_dom"/>
</dbReference>